<gene>
    <name evidence="2" type="ORF">A6J39_015940</name>
</gene>
<comment type="caution">
    <text evidence="2">The sequence shown here is derived from an EMBL/GenBank/DDBJ whole genome shotgun (WGS) entry which is preliminary data.</text>
</comment>
<reference evidence="2" key="1">
    <citation type="submission" date="2017-12" db="EMBL/GenBank/DDBJ databases">
        <title>FDA dAtabase for Regulatory Grade micrObial Sequences (FDA-ARGOS): Supporting development and validation of Infectious Disease Dx tests.</title>
        <authorList>
            <person name="Kerrigan L."/>
            <person name="Tallon L.J."/>
            <person name="Sadzewicz L."/>
            <person name="Sengamalay N."/>
            <person name="Ott S."/>
            <person name="Godinez A."/>
            <person name="Nagaraj S."/>
            <person name="Vavikolanu K."/>
            <person name="Vyas G."/>
            <person name="Nadendla S."/>
            <person name="Aluvathingal J."/>
            <person name="Sichtig H."/>
        </authorList>
    </citation>
    <scope>NUCLEOTIDE SEQUENCE [LARGE SCALE GENOMIC DNA]</scope>
    <source>
        <strain evidence="2">FDAARGOS_200</strain>
    </source>
</reference>
<proteinExistence type="predicted"/>
<evidence type="ECO:0000313" key="3">
    <source>
        <dbReference type="Proteomes" id="UP000192511"/>
    </source>
</evidence>
<sequence>MPSFLVNYGGPAPQYSTNNQSFPGILAACEKFYHSQPKSTAFTVNGLDITYYRVGIHRMIQVDLPDQVMEDMKSNDKDIKKKAIETKKLFDKAKSHASDFNTKDYKLLGNNCVSAAANVLNTIEPDLLGGLHKVIPQVLDDNVESVLKLDAAVDSILRGTILPQQHDQQHKDYTHAHISSEIWENVMTPVGQQHQKELKQKLQQSKQTDIKPQSEEDVAHKIWEQAMTPVGKSSQ</sequence>
<keyword evidence="3" id="KW-1185">Reference proteome</keyword>
<dbReference type="RefSeq" id="WP_019234974.1">
    <property type="nucleotide sequence ID" value="NZ_CAAAHR010000023.1"/>
</dbReference>
<dbReference type="EMBL" id="NBTX02000004">
    <property type="protein sequence ID" value="PNL62576.1"/>
    <property type="molecule type" value="Genomic_DNA"/>
</dbReference>
<dbReference type="Proteomes" id="UP000192511">
    <property type="component" value="Unassembled WGS sequence"/>
</dbReference>
<organism evidence="2 3">
    <name type="scientific">Legionella anisa</name>
    <dbReference type="NCBI Taxonomy" id="28082"/>
    <lineage>
        <taxon>Bacteria</taxon>
        <taxon>Pseudomonadati</taxon>
        <taxon>Pseudomonadota</taxon>
        <taxon>Gammaproteobacteria</taxon>
        <taxon>Legionellales</taxon>
        <taxon>Legionellaceae</taxon>
        <taxon>Legionella</taxon>
    </lineage>
</organism>
<evidence type="ECO:0000256" key="1">
    <source>
        <dbReference type="SAM" id="MobiDB-lite"/>
    </source>
</evidence>
<dbReference type="GeneID" id="98065024"/>
<accession>A0AAX0WW03</accession>
<feature type="region of interest" description="Disordered" evidence="1">
    <location>
        <begin position="193"/>
        <end position="218"/>
    </location>
</feature>
<feature type="compositionally biased region" description="Basic and acidic residues" evidence="1">
    <location>
        <begin position="208"/>
        <end position="218"/>
    </location>
</feature>
<name>A0AAX0WW03_9GAMM</name>
<dbReference type="AlphaFoldDB" id="A0AAX0WW03"/>
<evidence type="ECO:0000313" key="2">
    <source>
        <dbReference type="EMBL" id="PNL62576.1"/>
    </source>
</evidence>
<protein>
    <submittedName>
        <fullName evidence="2">Uncharacterized protein</fullName>
    </submittedName>
</protein>